<proteinExistence type="predicted"/>
<name>D6A254_STRV1</name>
<dbReference type="EMBL" id="DS999641">
    <property type="protein sequence ID" value="EFE69408.2"/>
    <property type="molecule type" value="Genomic_DNA"/>
</dbReference>
<evidence type="ECO:0000313" key="1">
    <source>
        <dbReference type="EMBL" id="EFE69408.2"/>
    </source>
</evidence>
<accession>D6A254</accession>
<protein>
    <submittedName>
        <fullName evidence="1">Predicted protein</fullName>
    </submittedName>
</protein>
<dbReference type="AlphaFoldDB" id="D6A254"/>
<evidence type="ECO:0000313" key="2">
    <source>
        <dbReference type="Proteomes" id="UP000003824"/>
    </source>
</evidence>
<reference evidence="2" key="1">
    <citation type="submission" date="2008-12" db="EMBL/GenBank/DDBJ databases">
        <title>Annotation of Streptomyces ghanaensis ATCC 14672.</title>
        <authorList>
            <consortium name="The Broad Institute Genome Sequencing Platform"/>
            <consortium name="Broad Institute Microbial Sequencing Center"/>
            <person name="Fischbach M."/>
            <person name="Ward D."/>
            <person name="Young S."/>
            <person name="Kodira C.D."/>
            <person name="Zeng Q."/>
            <person name="Koehrsen M."/>
            <person name="Godfrey P."/>
            <person name="Alvarado L."/>
            <person name="Berlin A.M."/>
            <person name="Borenstein D."/>
            <person name="Chen Z."/>
            <person name="Engels R."/>
            <person name="Freedman E."/>
            <person name="Gellesch M."/>
            <person name="Goldberg J."/>
            <person name="Griggs A."/>
            <person name="Gujja S."/>
            <person name="Heiman D.I."/>
            <person name="Hepburn T.A."/>
            <person name="Howarth C."/>
            <person name="Jen D."/>
            <person name="Larson L."/>
            <person name="Lewis B."/>
            <person name="Mehta T."/>
            <person name="Park D."/>
            <person name="Pearson M."/>
            <person name="Roberts A."/>
            <person name="Saif S."/>
            <person name="Shea T.D."/>
            <person name="Shenoy N."/>
            <person name="Sisk P."/>
            <person name="Stolte C."/>
            <person name="Sykes S.N."/>
            <person name="Walk T."/>
            <person name="White J."/>
            <person name="Yandava C."/>
            <person name="Straight P."/>
            <person name="Clardy J."/>
            <person name="Hung D."/>
            <person name="Kolter R."/>
            <person name="Mekalanos J."/>
            <person name="Walker S."/>
            <person name="Walsh C.T."/>
            <person name="Wieland B.L.C."/>
            <person name="Ilzarbe M."/>
            <person name="Galagan J."/>
            <person name="Nusbaum C."/>
            <person name="Birren B."/>
        </authorList>
    </citation>
    <scope>NUCLEOTIDE SEQUENCE [LARGE SCALE GENOMIC DNA]</scope>
    <source>
        <strain evidence="2">ATCC 14672 / DSM 40746 / JCM 4963 / KCTC 9882 / NRRL B-12104 / FH 1290</strain>
    </source>
</reference>
<gene>
    <name evidence="1" type="ORF">SSFG_04650</name>
</gene>
<sequence>MGRTLEGHPLLTSSCSHLSRRQSATTAGALHDRHRRWSAEGTWDGILWAVQAGADAEGRID</sequence>
<organism evidence="1 2">
    <name type="scientific">Streptomyces viridosporus (strain ATCC 14672 / DSM 40746 / JCM 4963 / KCTC 9882 / NRRL B-12104 / FH 1290)</name>
    <name type="common">Streptomyces ghanaensis</name>
    <dbReference type="NCBI Taxonomy" id="566461"/>
    <lineage>
        <taxon>Bacteria</taxon>
        <taxon>Bacillati</taxon>
        <taxon>Actinomycetota</taxon>
        <taxon>Actinomycetes</taxon>
        <taxon>Kitasatosporales</taxon>
        <taxon>Streptomycetaceae</taxon>
        <taxon>Streptomyces</taxon>
    </lineage>
</organism>
<dbReference type="Proteomes" id="UP000003824">
    <property type="component" value="Unassembled WGS sequence"/>
</dbReference>